<dbReference type="Proteomes" id="UP000261640">
    <property type="component" value="Unplaced"/>
</dbReference>
<dbReference type="InParanoid" id="A0A3Q3MQA3"/>
<dbReference type="InterPro" id="IPR029060">
    <property type="entry name" value="PIN-like_dom_sf"/>
</dbReference>
<evidence type="ECO:0008006" key="4">
    <source>
        <dbReference type="Google" id="ProtNLM"/>
    </source>
</evidence>
<dbReference type="InterPro" id="IPR026784">
    <property type="entry name" value="Coact_PPARg"/>
</dbReference>
<name>A0A3Q3MQA3_9TELE</name>
<reference evidence="2" key="1">
    <citation type="submission" date="2025-08" db="UniProtKB">
        <authorList>
            <consortium name="Ensembl"/>
        </authorList>
    </citation>
    <scope>IDENTIFICATION</scope>
</reference>
<evidence type="ECO:0000313" key="2">
    <source>
        <dbReference type="Ensembl" id="ENSMAMP00000029813.1"/>
    </source>
</evidence>
<dbReference type="GeneTree" id="ENSGT00530000063168"/>
<reference evidence="2" key="2">
    <citation type="submission" date="2025-09" db="UniProtKB">
        <authorList>
            <consortium name="Ensembl"/>
        </authorList>
    </citation>
    <scope>IDENTIFICATION</scope>
</reference>
<accession>A0A3Q3MQA3</accession>
<proteinExistence type="inferred from homology"/>
<comment type="similarity">
    <text evidence="1">Belongs to the constitutive coactivator of PPAR-gamma family.</text>
</comment>
<organism evidence="2 3">
    <name type="scientific">Mastacembelus armatus</name>
    <name type="common">zig-zag eel</name>
    <dbReference type="NCBI Taxonomy" id="205130"/>
    <lineage>
        <taxon>Eukaryota</taxon>
        <taxon>Metazoa</taxon>
        <taxon>Chordata</taxon>
        <taxon>Craniata</taxon>
        <taxon>Vertebrata</taxon>
        <taxon>Euteleostomi</taxon>
        <taxon>Actinopterygii</taxon>
        <taxon>Neopterygii</taxon>
        <taxon>Teleostei</taxon>
        <taxon>Neoteleostei</taxon>
        <taxon>Acanthomorphata</taxon>
        <taxon>Anabantaria</taxon>
        <taxon>Synbranchiformes</taxon>
        <taxon>Mastacembelidae</taxon>
        <taxon>Mastacembelus</taxon>
    </lineage>
</organism>
<evidence type="ECO:0000256" key="1">
    <source>
        <dbReference type="ARBA" id="ARBA00009495"/>
    </source>
</evidence>
<dbReference type="PANTHER" id="PTHR15976:SF17">
    <property type="entry name" value="CONSTITUTIVE COACTIVATOR OF PEROXISOME PROLIFERATOR-ACTIVATED RECEPTOR GAMMA"/>
    <property type="match status" value="1"/>
</dbReference>
<protein>
    <recommendedName>
        <fullName evidence="4">Family with sequence similarity 120B</fullName>
    </recommendedName>
</protein>
<dbReference type="Gene3D" id="3.40.50.1010">
    <property type="entry name" value="5'-nuclease"/>
    <property type="match status" value="1"/>
</dbReference>
<sequence>WVFNILQYFLDRCCPEACVTVWLESMLTKAMCGGQWREYMDILKSWVEAFTSASIRLVFFFDGVVEKQKRQEWVKRRCHMNEEVSKVFHHVKAYGEQPGRDHFCLPSALATFTWFALRSLGQEVFCSLQEADYEIASYARQKCCMAIGLAVNQLPLLACLLGNDVVSEEHMQHIRNSAMATYRCVIEQNSYLVYKQTSLICCFPRKTILHHTLSLKLSGPHRELLKKGICSYLLPGKEAFQQGDISGIPSACREKHVAAEGFMMYNVDEKDAELLPQALVYKPCRQNTYGLLPEDLPVIREWFVYPGNPLKEPELVYPFPLSLPNDHPSLEWLWFGNGPEVSVLRLTSFLSVIDCQEFSELYGTIEDFFLATLCLVTYIVLQTLSLEDVDAYLSQAVCLRLKPPHELQQIKVVISKHTQIHILYIM</sequence>
<keyword evidence="3" id="KW-1185">Reference proteome</keyword>
<dbReference type="PANTHER" id="PTHR15976">
    <property type="entry name" value="CONSTITUTIVE COACTIVATOR OF PEROXISOME PROLIFERATOR-ACTIVATED RECEPTOR GAMMA"/>
    <property type="match status" value="1"/>
</dbReference>
<dbReference type="Ensembl" id="ENSMAMT00000030586.2">
    <property type="protein sequence ID" value="ENSMAMP00000029813.1"/>
    <property type="gene ID" value="ENSMAMG00000019726.2"/>
</dbReference>
<dbReference type="AlphaFoldDB" id="A0A3Q3MQA3"/>
<evidence type="ECO:0000313" key="3">
    <source>
        <dbReference type="Proteomes" id="UP000261640"/>
    </source>
</evidence>
<dbReference type="SUPFAM" id="SSF88723">
    <property type="entry name" value="PIN domain-like"/>
    <property type="match status" value="1"/>
</dbReference>
<dbReference type="GO" id="GO:0005634">
    <property type="term" value="C:nucleus"/>
    <property type="evidence" value="ECO:0007669"/>
    <property type="project" value="TreeGrafter"/>
</dbReference>